<comment type="caution">
    <text evidence="2">The sequence shown here is derived from an EMBL/GenBank/DDBJ whole genome shotgun (WGS) entry which is preliminary data.</text>
</comment>
<gene>
    <name evidence="2" type="ORF">OSH07_09485</name>
</gene>
<sequence>MRCSIGLLLFLVAHGASAGEAARAYLEDFRLGDATIRVEGWRELDPGRAEAACRALGYDCGDDPDPARAATRYLKPQFATGLYRGTARVLRQRGGSYYGSFEAPPGFRICKAGIDLVGGEISRGALFAGSIQRTGRDGLGFYAALPADGSGVIAFRLLTIAVPAARFAPDICWPDGTIVFLCVGDRRCQASHVYPEAELR</sequence>
<dbReference type="RefSeq" id="WP_266338393.1">
    <property type="nucleotide sequence ID" value="NZ_JAPKNK010000003.1"/>
</dbReference>
<protein>
    <submittedName>
        <fullName evidence="2">Uncharacterized protein</fullName>
    </submittedName>
</protein>
<feature type="chain" id="PRO_5040764763" evidence="1">
    <location>
        <begin position="19"/>
        <end position="200"/>
    </location>
</feature>
<dbReference type="Proteomes" id="UP001144805">
    <property type="component" value="Unassembled WGS sequence"/>
</dbReference>
<dbReference type="AlphaFoldDB" id="A0A9X3E2F9"/>
<keyword evidence="1" id="KW-0732">Signal</keyword>
<evidence type="ECO:0000313" key="3">
    <source>
        <dbReference type="Proteomes" id="UP001144805"/>
    </source>
</evidence>
<feature type="signal peptide" evidence="1">
    <location>
        <begin position="1"/>
        <end position="18"/>
    </location>
</feature>
<reference evidence="2" key="1">
    <citation type="submission" date="2022-11" db="EMBL/GenBank/DDBJ databases">
        <title>Biodiversity and phylogenetic relationships of bacteria.</title>
        <authorList>
            <person name="Machado R.A.R."/>
            <person name="Bhat A."/>
            <person name="Loulou A."/>
            <person name="Kallel S."/>
        </authorList>
    </citation>
    <scope>NUCLEOTIDE SEQUENCE</scope>
    <source>
        <strain evidence="2">K-TC2</strain>
    </source>
</reference>
<keyword evidence="3" id="KW-1185">Reference proteome</keyword>
<accession>A0A9X3E2F9</accession>
<proteinExistence type="predicted"/>
<evidence type="ECO:0000256" key="1">
    <source>
        <dbReference type="SAM" id="SignalP"/>
    </source>
</evidence>
<evidence type="ECO:0000313" key="2">
    <source>
        <dbReference type="EMBL" id="MCX5569422.1"/>
    </source>
</evidence>
<organism evidence="2 3">
    <name type="scientific">Kaistia nematophila</name>
    <dbReference type="NCBI Taxonomy" id="2994654"/>
    <lineage>
        <taxon>Bacteria</taxon>
        <taxon>Pseudomonadati</taxon>
        <taxon>Pseudomonadota</taxon>
        <taxon>Alphaproteobacteria</taxon>
        <taxon>Hyphomicrobiales</taxon>
        <taxon>Kaistiaceae</taxon>
        <taxon>Kaistia</taxon>
    </lineage>
</organism>
<dbReference type="EMBL" id="JAPKNK010000003">
    <property type="protein sequence ID" value="MCX5569422.1"/>
    <property type="molecule type" value="Genomic_DNA"/>
</dbReference>
<name>A0A9X3E2F9_9HYPH</name>